<proteinExistence type="predicted"/>
<evidence type="ECO:0000259" key="2">
    <source>
        <dbReference type="PROSITE" id="PS50104"/>
    </source>
</evidence>
<accession>A0AA86SLJ4</accession>
<dbReference type="InterPro" id="IPR035897">
    <property type="entry name" value="Toll_tir_struct_dom_sf"/>
</dbReference>
<dbReference type="AlphaFoldDB" id="A0AA86SLJ4"/>
<dbReference type="PANTHER" id="PTHR11017:SF560">
    <property type="entry name" value="RESISTANCE PROTEIN (TIR-NBS-LRR CLASS), PUTATIVE-RELATED"/>
    <property type="match status" value="1"/>
</dbReference>
<reference evidence="3" key="1">
    <citation type="submission" date="2023-10" db="EMBL/GenBank/DDBJ databases">
        <authorList>
            <person name="Domelevo Entfellner J.-B."/>
        </authorList>
    </citation>
    <scope>NUCLEOTIDE SEQUENCE</scope>
</reference>
<dbReference type="PROSITE" id="PS50104">
    <property type="entry name" value="TIR"/>
    <property type="match status" value="1"/>
</dbReference>
<dbReference type="InterPro" id="IPR000157">
    <property type="entry name" value="TIR_dom"/>
</dbReference>
<evidence type="ECO:0000313" key="4">
    <source>
        <dbReference type="Proteomes" id="UP001189624"/>
    </source>
</evidence>
<dbReference type="Proteomes" id="UP001189624">
    <property type="component" value="Chromosome 4"/>
</dbReference>
<dbReference type="InterPro" id="IPR044974">
    <property type="entry name" value="Disease_R_plants"/>
</dbReference>
<dbReference type="EMBL" id="OY731401">
    <property type="protein sequence ID" value="CAJ1949601.1"/>
    <property type="molecule type" value="Genomic_DNA"/>
</dbReference>
<dbReference type="Gene3D" id="3.40.50.10140">
    <property type="entry name" value="Toll/interleukin-1 receptor homology (TIR) domain"/>
    <property type="match status" value="1"/>
</dbReference>
<dbReference type="InterPro" id="IPR058192">
    <property type="entry name" value="WHD_ROQ1-like"/>
</dbReference>
<feature type="domain" description="TIR" evidence="2">
    <location>
        <begin position="1"/>
        <end position="127"/>
    </location>
</feature>
<dbReference type="SUPFAM" id="SSF52200">
    <property type="entry name" value="Toll/Interleukin receptor TIR domain"/>
    <property type="match status" value="1"/>
</dbReference>
<keyword evidence="4" id="KW-1185">Reference proteome</keyword>
<gene>
    <name evidence="3" type="ORF">AYBTSS11_LOCUS13805</name>
</gene>
<keyword evidence="1" id="KW-0677">Repeat</keyword>
<name>A0AA86SLJ4_9FABA</name>
<dbReference type="Pfam" id="PF01582">
    <property type="entry name" value="TIR"/>
    <property type="match status" value="1"/>
</dbReference>
<dbReference type="InterPro" id="IPR032675">
    <property type="entry name" value="LRR_dom_sf"/>
</dbReference>
<dbReference type="SUPFAM" id="SSF52058">
    <property type="entry name" value="L domain-like"/>
    <property type="match status" value="1"/>
</dbReference>
<dbReference type="Gramene" id="rna-AYBTSS11_LOCUS13805">
    <property type="protein sequence ID" value="CAJ1949601.1"/>
    <property type="gene ID" value="gene-AYBTSS11_LOCUS13805"/>
</dbReference>
<dbReference type="Gene3D" id="3.80.10.10">
    <property type="entry name" value="Ribonuclease Inhibitor"/>
    <property type="match status" value="1"/>
</dbReference>
<sequence>MKMEEHMQTIAGSKIAVIILSETYTESTWCLRELEKIIECYKTFDQIVLPVFYEIDPQDIARQKGDFGKALEEAAQKSYSGEELKHALSRWRLALTEVAGISGWDVSKFGHDAELVKDIVDRIQTLLDYKYLSTVQYPVGLESHVEKVIGCIENQSTNVCIIGIWGMGGSDRGYVTEILNGCGLHADMGITVLIESSLLKVDKNNKLQMHPLLRDMGREIIRERSPVNLGNRSRLWFHDDVKGVLTKNTGTEATEGLSLKLPLTIRDRFEVHAFEKMERLRLLQLDHVQVAGSYEYFPKQLRWICWARFPSKYIPNNFNMENVIALDLKHSHLRIVWKQSQVLSSLKFLDLSHSHFLMETPDFSGLPSLEELILKDCPSLCKIHQSIGDLCNLLLINLKDCTSLSNLPREIYKLKSLNTLILSGCLKIDILEEDIEQMESLITLIAENKAVKQVPFSIVSSKSIGYISLRGFERLSDNIFPSIIRSWMPPTINPLSFIHPSCMGNNWRDLAPLFSDLGNLRSVLVQCDTEFQLSTQVQTIRVEYGVNYTELRISEHHLRFSLIGVGSYDKFFNTLNKSISEVPSRFYLCGLARSECCDICLPGDNHPYWLGHVGEGHSVFFTVPQDCHVKGMALCVVYSSTPDIMATECLKSVLIVNYTKFTFQIHKHGTIITDMDWEGIISNLGSGDKVEIFVTFGQGLVVKKTAVYLIYGESNDFEMEPCCEQKNALYKFIKKIVVCDCW</sequence>
<dbReference type="PANTHER" id="PTHR11017">
    <property type="entry name" value="LEUCINE-RICH REPEAT-CONTAINING PROTEIN"/>
    <property type="match status" value="1"/>
</dbReference>
<dbReference type="GO" id="GO:0007165">
    <property type="term" value="P:signal transduction"/>
    <property type="evidence" value="ECO:0007669"/>
    <property type="project" value="InterPro"/>
</dbReference>
<protein>
    <recommendedName>
        <fullName evidence="2">TIR domain-containing protein</fullName>
    </recommendedName>
</protein>
<dbReference type="SMART" id="SM00255">
    <property type="entry name" value="TIR"/>
    <property type="match status" value="1"/>
</dbReference>
<evidence type="ECO:0000313" key="3">
    <source>
        <dbReference type="EMBL" id="CAJ1949601.1"/>
    </source>
</evidence>
<evidence type="ECO:0000256" key="1">
    <source>
        <dbReference type="ARBA" id="ARBA00022737"/>
    </source>
</evidence>
<dbReference type="GO" id="GO:0006952">
    <property type="term" value="P:defense response"/>
    <property type="evidence" value="ECO:0007669"/>
    <property type="project" value="InterPro"/>
</dbReference>
<dbReference type="Pfam" id="PF23282">
    <property type="entry name" value="WHD_ROQ1"/>
    <property type="match status" value="1"/>
</dbReference>
<organism evidence="3 4">
    <name type="scientific">Sphenostylis stenocarpa</name>
    <dbReference type="NCBI Taxonomy" id="92480"/>
    <lineage>
        <taxon>Eukaryota</taxon>
        <taxon>Viridiplantae</taxon>
        <taxon>Streptophyta</taxon>
        <taxon>Embryophyta</taxon>
        <taxon>Tracheophyta</taxon>
        <taxon>Spermatophyta</taxon>
        <taxon>Magnoliopsida</taxon>
        <taxon>eudicotyledons</taxon>
        <taxon>Gunneridae</taxon>
        <taxon>Pentapetalae</taxon>
        <taxon>rosids</taxon>
        <taxon>fabids</taxon>
        <taxon>Fabales</taxon>
        <taxon>Fabaceae</taxon>
        <taxon>Papilionoideae</taxon>
        <taxon>50 kb inversion clade</taxon>
        <taxon>NPAAA clade</taxon>
        <taxon>indigoferoid/millettioid clade</taxon>
        <taxon>Phaseoleae</taxon>
        <taxon>Sphenostylis</taxon>
    </lineage>
</organism>